<dbReference type="Gene3D" id="6.10.250.3020">
    <property type="match status" value="1"/>
</dbReference>
<evidence type="ECO:0000256" key="6">
    <source>
        <dbReference type="ARBA" id="ARBA00022679"/>
    </source>
</evidence>
<dbReference type="PANTHER" id="PTHR43047">
    <property type="entry name" value="TWO-COMPONENT HISTIDINE PROTEIN KINASE"/>
    <property type="match status" value="1"/>
</dbReference>
<proteinExistence type="predicted"/>
<dbReference type="Pfam" id="PF00512">
    <property type="entry name" value="HisKA"/>
    <property type="match status" value="1"/>
</dbReference>
<dbReference type="SUPFAM" id="SSF47384">
    <property type="entry name" value="Homodimeric domain of signal transducing histidine kinase"/>
    <property type="match status" value="1"/>
</dbReference>
<dbReference type="SUPFAM" id="SSF55874">
    <property type="entry name" value="ATPase domain of HSP90 chaperone/DNA topoisomerase II/histidine kinase"/>
    <property type="match status" value="1"/>
</dbReference>
<keyword evidence="7" id="KW-0812">Transmembrane</keyword>
<dbReference type="SUPFAM" id="SSF103190">
    <property type="entry name" value="Sensory domain-like"/>
    <property type="match status" value="1"/>
</dbReference>
<evidence type="ECO:0000259" key="16">
    <source>
        <dbReference type="PROSITE" id="PS50110"/>
    </source>
</evidence>
<evidence type="ECO:0000259" key="15">
    <source>
        <dbReference type="PROSITE" id="PS50109"/>
    </source>
</evidence>
<dbReference type="SUPFAM" id="SSF55785">
    <property type="entry name" value="PYP-like sensor domain (PAS domain)"/>
    <property type="match status" value="1"/>
</dbReference>
<dbReference type="InterPro" id="IPR029151">
    <property type="entry name" value="Sensor-like_sf"/>
</dbReference>
<evidence type="ECO:0000313" key="18">
    <source>
        <dbReference type="Proteomes" id="UP000050864"/>
    </source>
</evidence>
<comment type="subcellular location">
    <subcellularLocation>
        <location evidence="2">Cell membrane</location>
        <topology evidence="2">Multi-pass membrane protein</topology>
    </subcellularLocation>
</comment>
<evidence type="ECO:0000256" key="10">
    <source>
        <dbReference type="ARBA" id="ARBA00022840"/>
    </source>
</evidence>
<keyword evidence="8" id="KW-0547">Nucleotide-binding</keyword>
<dbReference type="FunFam" id="1.10.287.130:FF:000063">
    <property type="entry name" value="Hybrid sensor histidine kinase/response regulator"/>
    <property type="match status" value="1"/>
</dbReference>
<evidence type="ECO:0000256" key="1">
    <source>
        <dbReference type="ARBA" id="ARBA00000085"/>
    </source>
</evidence>
<dbReference type="GO" id="GO:0005524">
    <property type="term" value="F:ATP binding"/>
    <property type="evidence" value="ECO:0007669"/>
    <property type="project" value="UniProtKB-KW"/>
</dbReference>
<reference evidence="17 18" key="1">
    <citation type="submission" date="2015-05" db="EMBL/GenBank/DDBJ databases">
        <title>Genome sequencing and analysis of members of genus Stenotrophomonas.</title>
        <authorList>
            <person name="Patil P.P."/>
            <person name="Midha S."/>
            <person name="Patil P.B."/>
        </authorList>
    </citation>
    <scope>NUCLEOTIDE SEQUENCE [LARGE SCALE GENOMIC DNA]</scope>
    <source>
        <strain evidence="17 18">DSM 18929</strain>
    </source>
</reference>
<dbReference type="Pfam" id="PF00072">
    <property type="entry name" value="Response_reg"/>
    <property type="match status" value="1"/>
</dbReference>
<dbReference type="PANTHER" id="PTHR43047:SF9">
    <property type="entry name" value="HISTIDINE KINASE"/>
    <property type="match status" value="1"/>
</dbReference>
<keyword evidence="6" id="KW-0808">Transferase</keyword>
<gene>
    <name evidence="17" type="ORF">ABB26_07070</name>
</gene>
<comment type="catalytic activity">
    <reaction evidence="1">
        <text>ATP + protein L-histidine = ADP + protein N-phospho-L-histidine.</text>
        <dbReference type="EC" id="2.7.13.3"/>
    </reaction>
</comment>
<sequence>MPFLHTSRRRSSLMLLCLAAVVIALLSLAVMRHLERRSLLADAAQAREQLRLHGDALQALIERHRVLPAVLALDPEIRAVLAQTAISPADAERISRKLERVNGAVATSTLTVLDRNGLALAASNWQVAGSSNVGNSYNFRPYFQRAMREGSATFYAEGVTTSVPGYFLSQAVRDDAGHAIGVVVVKVVLRPLETTWAEAPGSVFASDDSGVIFLSSQTAWRYRMLHALDDVTRRRLANTRQYGQVPRQVLEYRLIENLGGDVRRVRMPDVGDVIWVSRPLSPEGWTLNLLRPTRDSIVAARTMAGAITAGLLVLALLGFVVWQRRRLAQLRERSRRELERLVTHHAQELRTAQDGLVQAAHTADYGESSSLQHLPQGVCVVDAQLNLVAWNRRYIELFRFPPGFIQVGRPIADVFRYNAKRGLLGPGPIEEAIERRLNHLRSGKPHMHERERGDGSVIEIRGNPLPDGGFVTSYADITAYKNAARDLRSLADTLSNRIDERTRDLAEAKREAEDANRSKTRFVAAAVHDLLQPLNAARMFLSVLRGRLPDADSGTRDIADNIDSALAAQDGILNSLLDISRLESGALETRIRDFALDPLLEALAREFGILAASRGLTLERIATSAVVHSDEALLRRILQNFLSNAVCYTRRGRIVLGCRRDGAHIRIEVHDTGPGIPRARQKEIFEEFRRLDGGSGQERGTGLGLAIVERIARLLDHRIGLRSRPEHGSVFSVRVPCGNPLTQQPMGKPITPVEEPQVDSLLAGCRVWCIDDDTRVSQATQLLLERWACQVAFAGGAEQALAAATDGNAPDLLLLDVRLGATTGPELLPLLAERWQREPVVILFTAEQDEALRVLAGERGWGFLSKQARTSALRSLMTHLYQRSR</sequence>
<dbReference type="PATRIC" id="fig|405444.3.peg.421"/>
<evidence type="ECO:0000256" key="9">
    <source>
        <dbReference type="ARBA" id="ARBA00022777"/>
    </source>
</evidence>
<dbReference type="AlphaFoldDB" id="A0A0R0CFJ4"/>
<dbReference type="OrthoDB" id="9764438at2"/>
<dbReference type="InterPro" id="IPR011006">
    <property type="entry name" value="CheY-like_superfamily"/>
</dbReference>
<dbReference type="EMBL" id="LDJI01000012">
    <property type="protein sequence ID" value="KRG64775.1"/>
    <property type="molecule type" value="Genomic_DNA"/>
</dbReference>
<keyword evidence="12" id="KW-0902">Two-component regulatory system</keyword>
<dbReference type="InterPro" id="IPR005467">
    <property type="entry name" value="His_kinase_dom"/>
</dbReference>
<name>A0A0R0CFJ4_9GAMM</name>
<dbReference type="SMART" id="SM00388">
    <property type="entry name" value="HisKA"/>
    <property type="match status" value="1"/>
</dbReference>
<feature type="modified residue" description="4-aspartylphosphate" evidence="13">
    <location>
        <position position="816"/>
    </location>
</feature>
<keyword evidence="4" id="KW-1003">Cell membrane</keyword>
<organism evidence="17 18">
    <name type="scientific">Stenotrophomonas humi</name>
    <dbReference type="NCBI Taxonomy" id="405444"/>
    <lineage>
        <taxon>Bacteria</taxon>
        <taxon>Pseudomonadati</taxon>
        <taxon>Pseudomonadota</taxon>
        <taxon>Gammaproteobacteria</taxon>
        <taxon>Lysobacterales</taxon>
        <taxon>Lysobacteraceae</taxon>
        <taxon>Stenotrophomonas</taxon>
    </lineage>
</organism>
<evidence type="ECO:0000256" key="13">
    <source>
        <dbReference type="PROSITE-ProRule" id="PRU00169"/>
    </source>
</evidence>
<evidence type="ECO:0000256" key="8">
    <source>
        <dbReference type="ARBA" id="ARBA00022741"/>
    </source>
</evidence>
<dbReference type="Proteomes" id="UP000050864">
    <property type="component" value="Unassembled WGS sequence"/>
</dbReference>
<dbReference type="CDD" id="cd00156">
    <property type="entry name" value="REC"/>
    <property type="match status" value="1"/>
</dbReference>
<dbReference type="GO" id="GO:0009927">
    <property type="term" value="F:histidine phosphotransfer kinase activity"/>
    <property type="evidence" value="ECO:0007669"/>
    <property type="project" value="TreeGrafter"/>
</dbReference>
<dbReference type="GO" id="GO:0005886">
    <property type="term" value="C:plasma membrane"/>
    <property type="evidence" value="ECO:0007669"/>
    <property type="project" value="UniProtKB-SubCell"/>
</dbReference>
<keyword evidence="11" id="KW-0472">Membrane</keyword>
<dbReference type="PROSITE" id="PS50109">
    <property type="entry name" value="HIS_KIN"/>
    <property type="match status" value="1"/>
</dbReference>
<keyword evidence="11" id="KW-1133">Transmembrane helix</keyword>
<evidence type="ECO:0000256" key="12">
    <source>
        <dbReference type="ARBA" id="ARBA00023012"/>
    </source>
</evidence>
<dbReference type="CDD" id="cd00082">
    <property type="entry name" value="HisKA"/>
    <property type="match status" value="1"/>
</dbReference>
<dbReference type="InterPro" id="IPR004358">
    <property type="entry name" value="Sig_transdc_His_kin-like_C"/>
</dbReference>
<dbReference type="FunFam" id="3.30.565.10:FF:000049">
    <property type="entry name" value="Two-component sensor histidine kinase"/>
    <property type="match status" value="1"/>
</dbReference>
<evidence type="ECO:0000256" key="7">
    <source>
        <dbReference type="ARBA" id="ARBA00022692"/>
    </source>
</evidence>
<keyword evidence="10" id="KW-0067">ATP-binding</keyword>
<dbReference type="CDD" id="cd00130">
    <property type="entry name" value="PAS"/>
    <property type="match status" value="1"/>
</dbReference>
<dbReference type="GO" id="GO:0000155">
    <property type="term" value="F:phosphorelay sensor kinase activity"/>
    <property type="evidence" value="ECO:0007669"/>
    <property type="project" value="InterPro"/>
</dbReference>
<evidence type="ECO:0000256" key="14">
    <source>
        <dbReference type="SAM" id="Coils"/>
    </source>
</evidence>
<dbReference type="InterPro" id="IPR003661">
    <property type="entry name" value="HisK_dim/P_dom"/>
</dbReference>
<feature type="coiled-coil region" evidence="14">
    <location>
        <begin position="491"/>
        <end position="525"/>
    </location>
</feature>
<dbReference type="InterPro" id="IPR036890">
    <property type="entry name" value="HATPase_C_sf"/>
</dbReference>
<dbReference type="SMART" id="SM00387">
    <property type="entry name" value="HATPase_c"/>
    <property type="match status" value="1"/>
</dbReference>
<dbReference type="InterPro" id="IPR001789">
    <property type="entry name" value="Sig_transdc_resp-reg_receiver"/>
</dbReference>
<evidence type="ECO:0000313" key="17">
    <source>
        <dbReference type="EMBL" id="KRG64775.1"/>
    </source>
</evidence>
<feature type="domain" description="Response regulatory" evidence="16">
    <location>
        <begin position="766"/>
        <end position="881"/>
    </location>
</feature>
<keyword evidence="9 17" id="KW-0418">Kinase</keyword>
<dbReference type="Pfam" id="PF12860">
    <property type="entry name" value="PAS_7"/>
    <property type="match status" value="1"/>
</dbReference>
<dbReference type="Gene3D" id="3.40.50.2300">
    <property type="match status" value="1"/>
</dbReference>
<evidence type="ECO:0000256" key="3">
    <source>
        <dbReference type="ARBA" id="ARBA00012438"/>
    </source>
</evidence>
<dbReference type="PROSITE" id="PS50110">
    <property type="entry name" value="RESPONSE_REGULATORY"/>
    <property type="match status" value="1"/>
</dbReference>
<protein>
    <recommendedName>
        <fullName evidence="3">histidine kinase</fullName>
        <ecNumber evidence="3">2.7.13.3</ecNumber>
    </recommendedName>
</protein>
<feature type="domain" description="Histidine kinase" evidence="15">
    <location>
        <begin position="525"/>
        <end position="739"/>
    </location>
</feature>
<evidence type="ECO:0000256" key="4">
    <source>
        <dbReference type="ARBA" id="ARBA00022475"/>
    </source>
</evidence>
<dbReference type="Gene3D" id="3.30.565.10">
    <property type="entry name" value="Histidine kinase-like ATPase, C-terminal domain"/>
    <property type="match status" value="1"/>
</dbReference>
<dbReference type="Pfam" id="PF02518">
    <property type="entry name" value="HATPase_c"/>
    <property type="match status" value="1"/>
</dbReference>
<dbReference type="InterPro" id="IPR035965">
    <property type="entry name" value="PAS-like_dom_sf"/>
</dbReference>
<dbReference type="SUPFAM" id="SSF52172">
    <property type="entry name" value="CheY-like"/>
    <property type="match status" value="1"/>
</dbReference>
<dbReference type="RefSeq" id="WP_057633009.1">
    <property type="nucleotide sequence ID" value="NZ_LDJI01000012.1"/>
</dbReference>
<keyword evidence="18" id="KW-1185">Reference proteome</keyword>
<dbReference type="SMART" id="SM00448">
    <property type="entry name" value="REC"/>
    <property type="match status" value="1"/>
</dbReference>
<evidence type="ECO:0000256" key="2">
    <source>
        <dbReference type="ARBA" id="ARBA00004651"/>
    </source>
</evidence>
<keyword evidence="14" id="KW-0175">Coiled coil</keyword>
<dbReference type="InterPro" id="IPR003594">
    <property type="entry name" value="HATPase_dom"/>
</dbReference>
<keyword evidence="5 13" id="KW-0597">Phosphoprotein</keyword>
<dbReference type="InterPro" id="IPR036097">
    <property type="entry name" value="HisK_dim/P_sf"/>
</dbReference>
<evidence type="ECO:0000256" key="11">
    <source>
        <dbReference type="ARBA" id="ARBA00022989"/>
    </source>
</evidence>
<dbReference type="STRING" id="405444.ABB26_07070"/>
<dbReference type="Gene3D" id="3.30.450.20">
    <property type="entry name" value="PAS domain"/>
    <property type="match status" value="3"/>
</dbReference>
<dbReference type="Gene3D" id="1.10.287.130">
    <property type="match status" value="1"/>
</dbReference>
<dbReference type="EC" id="2.7.13.3" evidence="3"/>
<accession>A0A0R0CFJ4</accession>
<comment type="caution">
    <text evidence="17">The sequence shown here is derived from an EMBL/GenBank/DDBJ whole genome shotgun (WGS) entry which is preliminary data.</text>
</comment>
<evidence type="ECO:0000256" key="5">
    <source>
        <dbReference type="ARBA" id="ARBA00022553"/>
    </source>
</evidence>
<dbReference type="PRINTS" id="PR00344">
    <property type="entry name" value="BCTRLSENSOR"/>
</dbReference>
<dbReference type="InterPro" id="IPR000014">
    <property type="entry name" value="PAS"/>
</dbReference>